<evidence type="ECO:0000256" key="4">
    <source>
        <dbReference type="ARBA" id="ARBA00022912"/>
    </source>
</evidence>
<dbReference type="CDD" id="cd14498">
    <property type="entry name" value="DSP"/>
    <property type="match status" value="1"/>
</dbReference>
<dbReference type="InterPro" id="IPR020422">
    <property type="entry name" value="TYR_PHOSPHATASE_DUAL_dom"/>
</dbReference>
<dbReference type="Proteomes" id="UP000649617">
    <property type="component" value="Unassembled WGS sequence"/>
</dbReference>
<dbReference type="InterPro" id="IPR029021">
    <property type="entry name" value="Prot-tyrosine_phosphatase-like"/>
</dbReference>
<dbReference type="PROSITE" id="PS50056">
    <property type="entry name" value="TYR_PHOSPHATASE_2"/>
    <property type="match status" value="1"/>
</dbReference>
<feature type="non-terminal residue" evidence="7">
    <location>
        <position position="1"/>
    </location>
</feature>
<keyword evidence="4" id="KW-0904">Protein phosphatase</keyword>
<evidence type="ECO:0000256" key="2">
    <source>
        <dbReference type="ARBA" id="ARBA00013064"/>
    </source>
</evidence>
<dbReference type="EC" id="3.1.3.48" evidence="2"/>
<comment type="caution">
    <text evidence="7">The sequence shown here is derived from an EMBL/GenBank/DDBJ whole genome shotgun (WGS) entry which is preliminary data.</text>
</comment>
<dbReference type="PANTHER" id="PTHR10159:SF519">
    <property type="entry name" value="DUAL SPECIFICITY PROTEIN PHOSPHATASE MPK3"/>
    <property type="match status" value="1"/>
</dbReference>
<gene>
    <name evidence="7" type="primary">true</name>
    <name evidence="7" type="ORF">SPIL2461_LOCUS18594</name>
</gene>
<name>A0A812WI99_SYMPI</name>
<evidence type="ECO:0000259" key="5">
    <source>
        <dbReference type="PROSITE" id="PS50054"/>
    </source>
</evidence>
<dbReference type="PROSITE" id="PS00383">
    <property type="entry name" value="TYR_PHOSPHATASE_1"/>
    <property type="match status" value="1"/>
</dbReference>
<dbReference type="Pfam" id="PF00782">
    <property type="entry name" value="DSPc"/>
    <property type="match status" value="1"/>
</dbReference>
<evidence type="ECO:0000313" key="8">
    <source>
        <dbReference type="Proteomes" id="UP000649617"/>
    </source>
</evidence>
<dbReference type="SMART" id="SM00195">
    <property type="entry name" value="DSPc"/>
    <property type="match status" value="1"/>
</dbReference>
<feature type="domain" description="Tyrosine specific protein phosphatases" evidence="6">
    <location>
        <begin position="162"/>
        <end position="223"/>
    </location>
</feature>
<keyword evidence="8" id="KW-1185">Reference proteome</keyword>
<evidence type="ECO:0000259" key="6">
    <source>
        <dbReference type="PROSITE" id="PS50056"/>
    </source>
</evidence>
<organism evidence="7 8">
    <name type="scientific">Symbiodinium pilosum</name>
    <name type="common">Dinoflagellate</name>
    <dbReference type="NCBI Taxonomy" id="2952"/>
    <lineage>
        <taxon>Eukaryota</taxon>
        <taxon>Sar</taxon>
        <taxon>Alveolata</taxon>
        <taxon>Dinophyceae</taxon>
        <taxon>Suessiales</taxon>
        <taxon>Symbiodiniaceae</taxon>
        <taxon>Symbiodinium</taxon>
    </lineage>
</organism>
<protein>
    <recommendedName>
        <fullName evidence="2">protein-tyrosine-phosphatase</fullName>
        <ecNumber evidence="2">3.1.3.48</ecNumber>
    </recommendedName>
</protein>
<dbReference type="EMBL" id="CAJNIZ010043918">
    <property type="protein sequence ID" value="CAE7672868.1"/>
    <property type="molecule type" value="Genomic_DNA"/>
</dbReference>
<reference evidence="7" key="1">
    <citation type="submission" date="2021-02" db="EMBL/GenBank/DDBJ databases">
        <authorList>
            <person name="Dougan E. K."/>
            <person name="Rhodes N."/>
            <person name="Thang M."/>
            <person name="Chan C."/>
        </authorList>
    </citation>
    <scope>NUCLEOTIDE SEQUENCE</scope>
</reference>
<dbReference type="PROSITE" id="PS50054">
    <property type="entry name" value="TYR_PHOSPHATASE_DUAL"/>
    <property type="match status" value="1"/>
</dbReference>
<feature type="domain" description="Tyrosine-protein phosphatase" evidence="5">
    <location>
        <begin position="81"/>
        <end position="242"/>
    </location>
</feature>
<evidence type="ECO:0000313" key="7">
    <source>
        <dbReference type="EMBL" id="CAE7672868.1"/>
    </source>
</evidence>
<feature type="non-terminal residue" evidence="7">
    <location>
        <position position="295"/>
    </location>
</feature>
<dbReference type="OrthoDB" id="409531at2759"/>
<dbReference type="GO" id="GO:0043409">
    <property type="term" value="P:negative regulation of MAPK cascade"/>
    <property type="evidence" value="ECO:0007669"/>
    <property type="project" value="TreeGrafter"/>
</dbReference>
<dbReference type="InterPro" id="IPR016130">
    <property type="entry name" value="Tyr_Pase_AS"/>
</dbReference>
<evidence type="ECO:0000256" key="3">
    <source>
        <dbReference type="ARBA" id="ARBA00022801"/>
    </source>
</evidence>
<dbReference type="Gene3D" id="3.90.190.10">
    <property type="entry name" value="Protein tyrosine phosphatase superfamily"/>
    <property type="match status" value="1"/>
</dbReference>
<dbReference type="GO" id="GO:0004725">
    <property type="term" value="F:protein tyrosine phosphatase activity"/>
    <property type="evidence" value="ECO:0007669"/>
    <property type="project" value="UniProtKB-EC"/>
</dbReference>
<dbReference type="InterPro" id="IPR000387">
    <property type="entry name" value="Tyr_Pase_dom"/>
</dbReference>
<proteinExistence type="inferred from homology"/>
<dbReference type="PANTHER" id="PTHR10159">
    <property type="entry name" value="DUAL SPECIFICITY PROTEIN PHOSPHATASE"/>
    <property type="match status" value="1"/>
</dbReference>
<accession>A0A812WI99</accession>
<dbReference type="InterPro" id="IPR000340">
    <property type="entry name" value="Dual-sp_phosphatase_cat-dom"/>
</dbReference>
<evidence type="ECO:0000256" key="1">
    <source>
        <dbReference type="ARBA" id="ARBA00008601"/>
    </source>
</evidence>
<comment type="similarity">
    <text evidence="1">Belongs to the protein-tyrosine phosphatase family. Non-receptor class dual specificity subfamily.</text>
</comment>
<dbReference type="GO" id="GO:0005737">
    <property type="term" value="C:cytoplasm"/>
    <property type="evidence" value="ECO:0007669"/>
    <property type="project" value="TreeGrafter"/>
</dbReference>
<sequence length="295" mass="31735">ALVENCFGPSEMPEAALVFDRRGQQGTIENAIPYARGLAMREWILANMVRPSAVFLVDVDGYAQKYRSLQDAARRVAVPMFPSEIVNDALYLGPMEAATSEAVLHGLAITHVVSVIDQTVILPETANVKQLSLHIEDCPGADLDAVLVEALPWMAAAYAEVRGARVLVHCAQGRSRSASLVFAWLMCVQRARQAQEAEKEEAVDSTALLGATMKFVKQLRSSIQPNQGFMRALERLFDGSDRFQSLWPALRAIFQAPGGERQHTGQTTADGVSAAQAATVQASSGALFAAALGAP</sequence>
<dbReference type="SUPFAM" id="SSF52799">
    <property type="entry name" value="(Phosphotyrosine protein) phosphatases II"/>
    <property type="match status" value="1"/>
</dbReference>
<keyword evidence="3" id="KW-0378">Hydrolase</keyword>
<dbReference type="AlphaFoldDB" id="A0A812WI99"/>